<evidence type="ECO:0000313" key="4">
    <source>
        <dbReference type="WBParaSite" id="HPLM_0000097301-mRNA-1"/>
    </source>
</evidence>
<feature type="region of interest" description="Disordered" evidence="1">
    <location>
        <begin position="1"/>
        <end position="125"/>
    </location>
</feature>
<evidence type="ECO:0000256" key="1">
    <source>
        <dbReference type="SAM" id="MobiDB-lite"/>
    </source>
</evidence>
<evidence type="ECO:0000313" key="2">
    <source>
        <dbReference type="EMBL" id="VDO07281.1"/>
    </source>
</evidence>
<feature type="compositionally biased region" description="Polar residues" evidence="1">
    <location>
        <begin position="48"/>
        <end position="60"/>
    </location>
</feature>
<reference evidence="4" key="1">
    <citation type="submission" date="2017-02" db="UniProtKB">
        <authorList>
            <consortium name="WormBaseParasite"/>
        </authorList>
    </citation>
    <scope>IDENTIFICATION</scope>
</reference>
<dbReference type="OMA" id="ATHEPIQ"/>
<dbReference type="AlphaFoldDB" id="A0A0N4VUK6"/>
<keyword evidence="3" id="KW-1185">Reference proteome</keyword>
<protein>
    <submittedName>
        <fullName evidence="4">Similar to</fullName>
    </submittedName>
</protein>
<dbReference type="EMBL" id="UZAF01001059">
    <property type="protein sequence ID" value="VDO07281.1"/>
    <property type="molecule type" value="Genomic_DNA"/>
</dbReference>
<dbReference type="WBParaSite" id="HPLM_0000097301-mRNA-1">
    <property type="protein sequence ID" value="HPLM_0000097301-mRNA-1"/>
    <property type="gene ID" value="HPLM_0000097301"/>
</dbReference>
<organism evidence="4">
    <name type="scientific">Haemonchus placei</name>
    <name type="common">Barber's pole worm</name>
    <dbReference type="NCBI Taxonomy" id="6290"/>
    <lineage>
        <taxon>Eukaryota</taxon>
        <taxon>Metazoa</taxon>
        <taxon>Ecdysozoa</taxon>
        <taxon>Nematoda</taxon>
        <taxon>Chromadorea</taxon>
        <taxon>Rhabditida</taxon>
        <taxon>Rhabditina</taxon>
        <taxon>Rhabditomorpha</taxon>
        <taxon>Strongyloidea</taxon>
        <taxon>Trichostrongylidae</taxon>
        <taxon>Haemonchus</taxon>
    </lineage>
</organism>
<feature type="compositionally biased region" description="Basic and acidic residues" evidence="1">
    <location>
        <begin position="1"/>
        <end position="14"/>
    </location>
</feature>
<reference evidence="2 3" key="2">
    <citation type="submission" date="2018-11" db="EMBL/GenBank/DDBJ databases">
        <authorList>
            <consortium name="Pathogen Informatics"/>
        </authorList>
    </citation>
    <scope>NUCLEOTIDE SEQUENCE [LARGE SCALE GENOMIC DNA]</scope>
    <source>
        <strain evidence="2 3">MHpl1</strain>
    </source>
</reference>
<proteinExistence type="predicted"/>
<gene>
    <name evidence="2" type="ORF">HPLM_LOCUS974</name>
</gene>
<dbReference type="Proteomes" id="UP000268014">
    <property type="component" value="Unassembled WGS sequence"/>
</dbReference>
<sequence length="125" mass="13496">MDREERRKAIEKQAQEAGESDTAQRENERPAASPPPIQRLGKDHMQMFPSTSSEPSLANKEQSDRDGNGKAPAAPETKAEKPGVTVTAPQAIRDPTAVRTTSKDSTSDDEEGSPPRPAAPADYEI</sequence>
<evidence type="ECO:0000313" key="3">
    <source>
        <dbReference type="Proteomes" id="UP000268014"/>
    </source>
</evidence>
<accession>A0A0N4VUK6</accession>
<name>A0A0N4VUK6_HAEPC</name>